<keyword evidence="4" id="KW-1185">Reference proteome</keyword>
<reference evidence="3 4" key="1">
    <citation type="journal article" date="2015" name="BMC Genomics">
        <title>The genome of the truffle-parasite Tolypocladium ophioglossoides and the evolution of antifungal peptaibiotics.</title>
        <authorList>
            <person name="Quandt C.A."/>
            <person name="Bushley K.E."/>
            <person name="Spatafora J.W."/>
        </authorList>
    </citation>
    <scope>NUCLEOTIDE SEQUENCE [LARGE SCALE GENOMIC DNA]</scope>
    <source>
        <strain evidence="3 4">CBS 100239</strain>
    </source>
</reference>
<dbReference type="PANTHER" id="PTHR39613">
    <property type="entry name" value="ANCHORED CELL WALL PROTEIN, PUTATIVE (AFU_ORTHOLOGUE AFUA_4G08960)-RELATED"/>
    <property type="match status" value="1"/>
</dbReference>
<dbReference type="AlphaFoldDB" id="A0A0L0NB23"/>
<organism evidence="3 4">
    <name type="scientific">Tolypocladium ophioglossoides (strain CBS 100239)</name>
    <name type="common">Snaketongue truffleclub</name>
    <name type="synonym">Elaphocordyceps ophioglossoides</name>
    <dbReference type="NCBI Taxonomy" id="1163406"/>
    <lineage>
        <taxon>Eukaryota</taxon>
        <taxon>Fungi</taxon>
        <taxon>Dikarya</taxon>
        <taxon>Ascomycota</taxon>
        <taxon>Pezizomycotina</taxon>
        <taxon>Sordariomycetes</taxon>
        <taxon>Hypocreomycetidae</taxon>
        <taxon>Hypocreales</taxon>
        <taxon>Ophiocordycipitaceae</taxon>
        <taxon>Tolypocladium</taxon>
    </lineage>
</organism>
<evidence type="ECO:0000313" key="3">
    <source>
        <dbReference type="EMBL" id="KND91246.1"/>
    </source>
</evidence>
<dbReference type="EMBL" id="LFRF01000009">
    <property type="protein sequence ID" value="KND91246.1"/>
    <property type="molecule type" value="Genomic_DNA"/>
</dbReference>
<feature type="signal peptide" evidence="1">
    <location>
        <begin position="1"/>
        <end position="16"/>
    </location>
</feature>
<gene>
    <name evidence="3" type="ORF">TOPH_04183</name>
</gene>
<accession>A0A0L0NB23</accession>
<dbReference type="OrthoDB" id="4918060at2759"/>
<name>A0A0L0NB23_TOLOC</name>
<evidence type="ECO:0000256" key="1">
    <source>
        <dbReference type="SAM" id="SignalP"/>
    </source>
</evidence>
<evidence type="ECO:0000259" key="2">
    <source>
        <dbReference type="Pfam" id="PF09792"/>
    </source>
</evidence>
<keyword evidence="1" id="KW-0732">Signal</keyword>
<feature type="chain" id="PRO_5005544947" description="Ubiquitin 3 binding protein But2 C-terminal domain-containing protein" evidence="1">
    <location>
        <begin position="17"/>
        <end position="185"/>
    </location>
</feature>
<dbReference type="PANTHER" id="PTHR39613:SF1">
    <property type="entry name" value="ANCHORED CELL WALL PROTEIN, PUTATIVE (AFU_ORTHOLOGUE AFUA_4G08960)-RELATED"/>
    <property type="match status" value="1"/>
</dbReference>
<dbReference type="InterPro" id="IPR018620">
    <property type="entry name" value="Ubiquitin3-bd_protein_But2_C"/>
</dbReference>
<protein>
    <recommendedName>
        <fullName evidence="2">Ubiquitin 3 binding protein But2 C-terminal domain-containing protein</fullName>
    </recommendedName>
</protein>
<dbReference type="Pfam" id="PF09792">
    <property type="entry name" value="But2"/>
    <property type="match status" value="1"/>
</dbReference>
<proteinExistence type="predicted"/>
<sequence length="185" mass="19802">MVSSLLSLGFCAAVFPHLIVPVDKSHPDTAFGTSLFSEVSSTIASIFNFDIPPGDAGKTCSLVFLFPKQQDLKTSSYNFSGDGKLDFSELKLPATTGTTYNNQPAKGQDYGVVTVTPGNSYSITTFDYPAGQRLGFEIMEAGNTFLKFFQDFNPAPIGCSLPSVRGAGVKQLGVEKETRLCEDTG</sequence>
<evidence type="ECO:0000313" key="4">
    <source>
        <dbReference type="Proteomes" id="UP000036947"/>
    </source>
</evidence>
<feature type="domain" description="Ubiquitin 3 binding protein But2 C-terminal" evidence="2">
    <location>
        <begin position="15"/>
        <end position="154"/>
    </location>
</feature>
<comment type="caution">
    <text evidence="3">The sequence shown here is derived from an EMBL/GenBank/DDBJ whole genome shotgun (WGS) entry which is preliminary data.</text>
</comment>
<dbReference type="STRING" id="1163406.A0A0L0NB23"/>
<dbReference type="Proteomes" id="UP000036947">
    <property type="component" value="Unassembled WGS sequence"/>
</dbReference>